<feature type="region of interest" description="Disordered" evidence="1">
    <location>
        <begin position="58"/>
        <end position="134"/>
    </location>
</feature>
<comment type="caution">
    <text evidence="3">The sequence shown here is derived from an EMBL/GenBank/DDBJ whole genome shotgun (WGS) entry which is preliminary data.</text>
</comment>
<keyword evidence="2" id="KW-1133">Transmembrane helix</keyword>
<name>A0ABW2TIH0_9PSEU</name>
<gene>
    <name evidence="3" type="ORF">ACFQV2_05865</name>
</gene>
<evidence type="ECO:0000256" key="2">
    <source>
        <dbReference type="SAM" id="Phobius"/>
    </source>
</evidence>
<proteinExistence type="predicted"/>
<dbReference type="Proteomes" id="UP001596512">
    <property type="component" value="Unassembled WGS sequence"/>
</dbReference>
<evidence type="ECO:0000313" key="4">
    <source>
        <dbReference type="Proteomes" id="UP001596512"/>
    </source>
</evidence>
<reference evidence="4" key="1">
    <citation type="journal article" date="2019" name="Int. J. Syst. Evol. Microbiol.">
        <title>The Global Catalogue of Microorganisms (GCM) 10K type strain sequencing project: providing services to taxonomists for standard genome sequencing and annotation.</title>
        <authorList>
            <consortium name="The Broad Institute Genomics Platform"/>
            <consortium name="The Broad Institute Genome Sequencing Center for Infectious Disease"/>
            <person name="Wu L."/>
            <person name="Ma J."/>
        </authorList>
    </citation>
    <scope>NUCLEOTIDE SEQUENCE [LARGE SCALE GENOMIC DNA]</scope>
    <source>
        <strain evidence="4">JCM 17695</strain>
    </source>
</reference>
<protein>
    <submittedName>
        <fullName evidence="3">Uncharacterized protein</fullName>
    </submittedName>
</protein>
<evidence type="ECO:0000313" key="3">
    <source>
        <dbReference type="EMBL" id="MFC7613204.1"/>
    </source>
</evidence>
<accession>A0ABW2TIH0</accession>
<feature type="compositionally biased region" description="Low complexity" evidence="1">
    <location>
        <begin position="60"/>
        <end position="70"/>
    </location>
</feature>
<feature type="transmembrane region" description="Helical" evidence="2">
    <location>
        <begin position="20"/>
        <end position="38"/>
    </location>
</feature>
<dbReference type="EMBL" id="JBHTEY010000004">
    <property type="protein sequence ID" value="MFC7613204.1"/>
    <property type="molecule type" value="Genomic_DNA"/>
</dbReference>
<sequence>MDRTGPRASLLGVRAARHVLLTTALVVVVCAAIGALSLSSYRAADASLAGLTEVAQGTVTPLGGSSSAPTGAPPTASPCRPRSPWRSPHRTAPLPRRSPTTRAPRSAPSSRAPKCSPTQTAPSAAWFSAPSCPR</sequence>
<keyword evidence="4" id="KW-1185">Reference proteome</keyword>
<feature type="compositionally biased region" description="Low complexity" evidence="1">
    <location>
        <begin position="77"/>
        <end position="113"/>
    </location>
</feature>
<organism evidence="3 4">
    <name type="scientific">Actinokineospora soli</name>
    <dbReference type="NCBI Taxonomy" id="1048753"/>
    <lineage>
        <taxon>Bacteria</taxon>
        <taxon>Bacillati</taxon>
        <taxon>Actinomycetota</taxon>
        <taxon>Actinomycetes</taxon>
        <taxon>Pseudonocardiales</taxon>
        <taxon>Pseudonocardiaceae</taxon>
        <taxon>Actinokineospora</taxon>
    </lineage>
</organism>
<evidence type="ECO:0000256" key="1">
    <source>
        <dbReference type="SAM" id="MobiDB-lite"/>
    </source>
</evidence>
<keyword evidence="2" id="KW-0812">Transmembrane</keyword>
<keyword evidence="2" id="KW-0472">Membrane</keyword>